<keyword evidence="1" id="KW-0175">Coiled coil</keyword>
<evidence type="ECO:0000313" key="2">
    <source>
        <dbReference type="EMBL" id="CAB4241765.1"/>
    </source>
</evidence>
<reference evidence="2" key="1">
    <citation type="submission" date="2020-05" db="EMBL/GenBank/DDBJ databases">
        <authorList>
            <person name="Chiriac C."/>
            <person name="Salcher M."/>
            <person name="Ghai R."/>
            <person name="Kavagutti S V."/>
        </authorList>
    </citation>
    <scope>NUCLEOTIDE SEQUENCE</scope>
</reference>
<organism evidence="2">
    <name type="scientific">uncultured Caudovirales phage</name>
    <dbReference type="NCBI Taxonomy" id="2100421"/>
    <lineage>
        <taxon>Viruses</taxon>
        <taxon>Duplodnaviria</taxon>
        <taxon>Heunggongvirae</taxon>
        <taxon>Uroviricota</taxon>
        <taxon>Caudoviricetes</taxon>
        <taxon>Peduoviridae</taxon>
        <taxon>Maltschvirus</taxon>
        <taxon>Maltschvirus maltsch</taxon>
    </lineage>
</organism>
<gene>
    <name evidence="2" type="ORF">UFOVP71_303</name>
</gene>
<name>A0A6J5TA03_9CAUD</name>
<proteinExistence type="predicted"/>
<accession>A0A6J5TA03</accession>
<sequence length="134" mass="14609">MSDKQLNEGQGSINVTQEYDVSRIKKLAGIANGSTVAGTPVAEAINDDIDSDKALEVASELEQQVEVLTRALDEIEQTIKFNLPREYAGMKDYTIAHIKAAIGGYGYAENRMSKSLASLIEYLNEHGDEGEDTL</sequence>
<evidence type="ECO:0000256" key="1">
    <source>
        <dbReference type="SAM" id="Coils"/>
    </source>
</evidence>
<dbReference type="EMBL" id="LR797824">
    <property type="protein sequence ID" value="CAB4241765.1"/>
    <property type="molecule type" value="Genomic_DNA"/>
</dbReference>
<feature type="coiled-coil region" evidence="1">
    <location>
        <begin position="51"/>
        <end position="78"/>
    </location>
</feature>
<protein>
    <submittedName>
        <fullName evidence="2">Uncharacterized protein</fullName>
    </submittedName>
</protein>